<reference evidence="4 5" key="2">
    <citation type="journal article" date="2019" name="G3 (Bethesda)">
        <title>Hybrid Assembly of the Genome of the Entomopathogenic Nematode Steinernema carpocapsae Identifies the X-Chromosome.</title>
        <authorList>
            <person name="Serra L."/>
            <person name="Macchietto M."/>
            <person name="Macias-Munoz A."/>
            <person name="McGill C.J."/>
            <person name="Rodriguez I.M."/>
            <person name="Rodriguez B."/>
            <person name="Murad R."/>
            <person name="Mortazavi A."/>
        </authorList>
    </citation>
    <scope>NUCLEOTIDE SEQUENCE [LARGE SCALE GENOMIC DNA]</scope>
    <source>
        <strain evidence="4 5">ALL</strain>
    </source>
</reference>
<dbReference type="GO" id="GO:0006310">
    <property type="term" value="P:DNA recombination"/>
    <property type="evidence" value="ECO:0007669"/>
    <property type="project" value="UniProtKB-KW"/>
</dbReference>
<evidence type="ECO:0000313" key="5">
    <source>
        <dbReference type="Proteomes" id="UP000298663"/>
    </source>
</evidence>
<dbReference type="GO" id="GO:0005524">
    <property type="term" value="F:ATP binding"/>
    <property type="evidence" value="ECO:0007669"/>
    <property type="project" value="UniProtKB-KW"/>
</dbReference>
<accession>A0A4U5MJB9</accession>
<dbReference type="Pfam" id="PF05970">
    <property type="entry name" value="PIF1"/>
    <property type="match status" value="1"/>
</dbReference>
<dbReference type="AlphaFoldDB" id="A0A4U5MJB9"/>
<keyword evidence="1" id="KW-0234">DNA repair</keyword>
<keyword evidence="1" id="KW-0547">Nucleotide-binding</keyword>
<comment type="catalytic activity">
    <reaction evidence="1">
        <text>ATP + H2O = ADP + phosphate + H(+)</text>
        <dbReference type="Rhea" id="RHEA:13065"/>
        <dbReference type="ChEBI" id="CHEBI:15377"/>
        <dbReference type="ChEBI" id="CHEBI:15378"/>
        <dbReference type="ChEBI" id="CHEBI:30616"/>
        <dbReference type="ChEBI" id="CHEBI:43474"/>
        <dbReference type="ChEBI" id="CHEBI:456216"/>
        <dbReference type="EC" id="5.6.2.3"/>
    </reaction>
</comment>
<feature type="domain" description="DNA helicase Pif1-like DEAD-box helicase" evidence="2">
    <location>
        <begin position="318"/>
        <end position="533"/>
    </location>
</feature>
<dbReference type="GO" id="GO:0016887">
    <property type="term" value="F:ATP hydrolysis activity"/>
    <property type="evidence" value="ECO:0007669"/>
    <property type="project" value="RHEA"/>
</dbReference>
<dbReference type="Pfam" id="PF21530">
    <property type="entry name" value="Pif1_2B_dom"/>
    <property type="match status" value="1"/>
</dbReference>
<dbReference type="InterPro" id="IPR010285">
    <property type="entry name" value="DNA_helicase_pif1-like_DEAD"/>
</dbReference>
<sequence>MYFSEGKPKLGKDGLQIVDYDEMEHNFQARYMTAHEAVWRLMGYPIVGLSHTVNVLYVYKPGGRVVFEEGHEEEAARRASKPAKNSLTDFFELCQTDPEAQQYCYHQIGLHYTYAKSGGWKKRKQNVKKTLVRLQSVLPRDRVGYALRLLLLTRPGPTSYADLRTVNGVEYATFPQAAKVLNLMESDDLWMRSLRDAARDLTDSRFCRFFAQLIVHCQPSSPEELLEKFIDRLCPVRPGWDYAARRRRALMRIAYYLQEYNKTLFEVGFDWPENMDIDFEEFLEEDRREEQQGFTTLEDGVPRKMTWMQVAETERARLNEDQTRVFNRIVDAINDPLNADGSRKQHLFFVTGEGGTGKTFLFNSLIAHVKGAGGTYLATATTGISALLIRGGRTAHSALRIRNDVDEDSTPAINFESRFAQDIRVASMILIDEVSMMDNIVLSYIDKTIRSCFIDEDTRHLPFAGKVVILSGDFKQLAPVVENGGRIDQIAASIRRCKLFARFEHLKLTQNMRLNADQVEFGRWLMEMGNGRNMAPLTDCVAVPETSMVDDIEALIDFCYPNKCLEDPVNRVDEMRGSSILCTTNRTTFDVNEKLLKRLPGEVKTFNSIDKVLCDPQEHAVALALEVRGHDYTTEAINKKTPTGLPPHQLKLKIGAIVMLIKNLSLRDGLSNGTMLQIVGFSGELIKCRRLDNNRAYDCDVYLSRVKFQHGTGEEDRKIQFTRIQYPIRLAFAVTINKAQGQTLCRVGLYFRGEQCFSHGQLYVAFSRVKQHEAIKIFNAATEAKRMLRNVVFKELLMD</sequence>
<dbReference type="PANTHER" id="PTHR10492">
    <property type="match status" value="1"/>
</dbReference>
<keyword evidence="1" id="KW-0227">DNA damage</keyword>
<dbReference type="GO" id="GO:0000723">
    <property type="term" value="P:telomere maintenance"/>
    <property type="evidence" value="ECO:0007669"/>
    <property type="project" value="InterPro"/>
</dbReference>
<keyword evidence="1" id="KW-0347">Helicase</keyword>
<keyword evidence="5" id="KW-1185">Reference proteome</keyword>
<evidence type="ECO:0000259" key="3">
    <source>
        <dbReference type="Pfam" id="PF21530"/>
    </source>
</evidence>
<proteinExistence type="inferred from homology"/>
<name>A0A4U5MJB9_STECR</name>
<dbReference type="InterPro" id="IPR049163">
    <property type="entry name" value="Pif1-like_2B_dom"/>
</dbReference>
<protein>
    <recommendedName>
        <fullName evidence="1">ATP-dependent DNA helicase</fullName>
        <ecNumber evidence="1">5.6.2.3</ecNumber>
    </recommendedName>
</protein>
<dbReference type="SUPFAM" id="SSF52540">
    <property type="entry name" value="P-loop containing nucleoside triphosphate hydrolases"/>
    <property type="match status" value="2"/>
</dbReference>
<comment type="cofactor">
    <cofactor evidence="1">
        <name>Mg(2+)</name>
        <dbReference type="ChEBI" id="CHEBI:18420"/>
    </cofactor>
</comment>
<keyword evidence="1" id="KW-0378">Hydrolase</keyword>
<reference evidence="4 5" key="1">
    <citation type="journal article" date="2015" name="Genome Biol.">
        <title>Comparative genomics of Steinernema reveals deeply conserved gene regulatory networks.</title>
        <authorList>
            <person name="Dillman A.R."/>
            <person name="Macchietto M."/>
            <person name="Porter C.F."/>
            <person name="Rogers A."/>
            <person name="Williams B."/>
            <person name="Antoshechkin I."/>
            <person name="Lee M.M."/>
            <person name="Goodwin Z."/>
            <person name="Lu X."/>
            <person name="Lewis E.E."/>
            <person name="Goodrich-Blair H."/>
            <person name="Stock S.P."/>
            <person name="Adams B.J."/>
            <person name="Sternberg P.W."/>
            <person name="Mortazavi A."/>
        </authorList>
    </citation>
    <scope>NUCLEOTIDE SEQUENCE [LARGE SCALE GENOMIC DNA]</scope>
    <source>
        <strain evidence="4 5">ALL</strain>
    </source>
</reference>
<dbReference type="GO" id="GO:0043139">
    <property type="term" value="F:5'-3' DNA helicase activity"/>
    <property type="evidence" value="ECO:0007669"/>
    <property type="project" value="UniProtKB-EC"/>
</dbReference>
<evidence type="ECO:0000313" key="4">
    <source>
        <dbReference type="EMBL" id="TKR69476.1"/>
    </source>
</evidence>
<dbReference type="OrthoDB" id="272985at2759"/>
<dbReference type="GO" id="GO:0006281">
    <property type="term" value="P:DNA repair"/>
    <property type="evidence" value="ECO:0007669"/>
    <property type="project" value="UniProtKB-KW"/>
</dbReference>
<keyword evidence="1" id="KW-0233">DNA recombination</keyword>
<dbReference type="Proteomes" id="UP000298663">
    <property type="component" value="Unassembled WGS sequence"/>
</dbReference>
<comment type="caution">
    <text evidence="4">The sequence shown here is derived from an EMBL/GenBank/DDBJ whole genome shotgun (WGS) entry which is preliminary data.</text>
</comment>
<dbReference type="EC" id="5.6.2.3" evidence="1"/>
<dbReference type="InterPro" id="IPR027417">
    <property type="entry name" value="P-loop_NTPase"/>
</dbReference>
<gene>
    <name evidence="4" type="ORF">L596_021632</name>
</gene>
<dbReference type="EMBL" id="AZBU02000007">
    <property type="protein sequence ID" value="TKR69476.1"/>
    <property type="molecule type" value="Genomic_DNA"/>
</dbReference>
<evidence type="ECO:0000256" key="1">
    <source>
        <dbReference type="RuleBase" id="RU363044"/>
    </source>
</evidence>
<dbReference type="Gene3D" id="3.40.50.300">
    <property type="entry name" value="P-loop containing nucleotide triphosphate hydrolases"/>
    <property type="match status" value="2"/>
</dbReference>
<evidence type="ECO:0000259" key="2">
    <source>
        <dbReference type="Pfam" id="PF05970"/>
    </source>
</evidence>
<organism evidence="4 5">
    <name type="scientific">Steinernema carpocapsae</name>
    <name type="common">Entomopathogenic nematode</name>
    <dbReference type="NCBI Taxonomy" id="34508"/>
    <lineage>
        <taxon>Eukaryota</taxon>
        <taxon>Metazoa</taxon>
        <taxon>Ecdysozoa</taxon>
        <taxon>Nematoda</taxon>
        <taxon>Chromadorea</taxon>
        <taxon>Rhabditida</taxon>
        <taxon>Tylenchina</taxon>
        <taxon>Panagrolaimomorpha</taxon>
        <taxon>Strongyloidoidea</taxon>
        <taxon>Steinernematidae</taxon>
        <taxon>Steinernema</taxon>
    </lineage>
</organism>
<feature type="domain" description="DNA helicase Pif1-like 2B" evidence="3">
    <location>
        <begin position="643"/>
        <end position="681"/>
    </location>
</feature>
<keyword evidence="1" id="KW-0067">ATP-binding</keyword>
<comment type="similarity">
    <text evidence="1">Belongs to the helicase family.</text>
</comment>
<dbReference type="Gene3D" id="2.30.30.940">
    <property type="match status" value="1"/>
</dbReference>
<dbReference type="PANTHER" id="PTHR10492:SF57">
    <property type="entry name" value="ATP-DEPENDENT DNA HELICASE"/>
    <property type="match status" value="1"/>
</dbReference>
<dbReference type="STRING" id="34508.A0A4U5MJB9"/>